<sequence>MELIFFKSAPFHFVTTPIIATIAISIMTKTLIISLKAICDLMRSNSQPNCYDLAENSNLHQKIDIVMSSIWCDLNVVIAIV</sequence>
<protein>
    <submittedName>
        <fullName evidence="2">Uncharacterized protein</fullName>
    </submittedName>
</protein>
<evidence type="ECO:0000313" key="2">
    <source>
        <dbReference type="EMBL" id="TKR63306.1"/>
    </source>
</evidence>
<comment type="caution">
    <text evidence="2">The sequence shown here is derived from an EMBL/GenBank/DDBJ whole genome shotgun (WGS) entry which is preliminary data.</text>
</comment>
<keyword evidence="1" id="KW-0812">Transmembrane</keyword>
<feature type="transmembrane region" description="Helical" evidence="1">
    <location>
        <begin position="12"/>
        <end position="35"/>
    </location>
</feature>
<dbReference type="EMBL" id="AZBU02000010">
    <property type="protein sequence ID" value="TKR63306.1"/>
    <property type="molecule type" value="Genomic_DNA"/>
</dbReference>
<evidence type="ECO:0000256" key="1">
    <source>
        <dbReference type="SAM" id="Phobius"/>
    </source>
</evidence>
<gene>
    <name evidence="2" type="ORF">L596_027151</name>
</gene>
<reference evidence="2 3" key="2">
    <citation type="journal article" date="2019" name="G3 (Bethesda)">
        <title>Hybrid Assembly of the Genome of the Entomopathogenic Nematode Steinernema carpocapsae Identifies the X-Chromosome.</title>
        <authorList>
            <person name="Serra L."/>
            <person name="Macchietto M."/>
            <person name="Macias-Munoz A."/>
            <person name="McGill C.J."/>
            <person name="Rodriguez I.M."/>
            <person name="Rodriguez B."/>
            <person name="Murad R."/>
            <person name="Mortazavi A."/>
        </authorList>
    </citation>
    <scope>NUCLEOTIDE SEQUENCE [LARGE SCALE GENOMIC DNA]</scope>
    <source>
        <strain evidence="2 3">ALL</strain>
    </source>
</reference>
<dbReference type="Proteomes" id="UP000298663">
    <property type="component" value="Unassembled WGS sequence"/>
</dbReference>
<proteinExistence type="predicted"/>
<dbReference type="AlphaFoldDB" id="A0A4U5M3H4"/>
<evidence type="ECO:0000313" key="3">
    <source>
        <dbReference type="Proteomes" id="UP000298663"/>
    </source>
</evidence>
<name>A0A4U5M3H4_STECR</name>
<keyword evidence="1" id="KW-0472">Membrane</keyword>
<reference evidence="2 3" key="1">
    <citation type="journal article" date="2015" name="Genome Biol.">
        <title>Comparative genomics of Steinernema reveals deeply conserved gene regulatory networks.</title>
        <authorList>
            <person name="Dillman A.R."/>
            <person name="Macchietto M."/>
            <person name="Porter C.F."/>
            <person name="Rogers A."/>
            <person name="Williams B."/>
            <person name="Antoshechkin I."/>
            <person name="Lee M.M."/>
            <person name="Goodwin Z."/>
            <person name="Lu X."/>
            <person name="Lewis E.E."/>
            <person name="Goodrich-Blair H."/>
            <person name="Stock S.P."/>
            <person name="Adams B.J."/>
            <person name="Sternberg P.W."/>
            <person name="Mortazavi A."/>
        </authorList>
    </citation>
    <scope>NUCLEOTIDE SEQUENCE [LARGE SCALE GENOMIC DNA]</scope>
    <source>
        <strain evidence="2 3">ALL</strain>
    </source>
</reference>
<accession>A0A4U5M3H4</accession>
<organism evidence="2 3">
    <name type="scientific">Steinernema carpocapsae</name>
    <name type="common">Entomopathogenic nematode</name>
    <dbReference type="NCBI Taxonomy" id="34508"/>
    <lineage>
        <taxon>Eukaryota</taxon>
        <taxon>Metazoa</taxon>
        <taxon>Ecdysozoa</taxon>
        <taxon>Nematoda</taxon>
        <taxon>Chromadorea</taxon>
        <taxon>Rhabditida</taxon>
        <taxon>Tylenchina</taxon>
        <taxon>Panagrolaimomorpha</taxon>
        <taxon>Strongyloidoidea</taxon>
        <taxon>Steinernematidae</taxon>
        <taxon>Steinernema</taxon>
    </lineage>
</organism>
<keyword evidence="3" id="KW-1185">Reference proteome</keyword>
<keyword evidence="1" id="KW-1133">Transmembrane helix</keyword>